<name>A0A179BGK6_ACIFR</name>
<evidence type="ECO:0000313" key="1">
    <source>
        <dbReference type="EMBL" id="OAP90520.1"/>
    </source>
</evidence>
<evidence type="ECO:0000313" key="2">
    <source>
        <dbReference type="Proteomes" id="UP000078302"/>
    </source>
</evidence>
<reference evidence="1 2" key="1">
    <citation type="submission" date="2016-04" db="EMBL/GenBank/DDBJ databases">
        <title>Acidithiobacillus ferrooxidans genome sequencing and assembly.</title>
        <authorList>
            <person name="Zhou Z."/>
        </authorList>
    </citation>
    <scope>NUCLEOTIDE SEQUENCE [LARGE SCALE GENOMIC DNA]</scope>
    <source>
        <strain evidence="1 2">BY0502</strain>
    </source>
</reference>
<comment type="caution">
    <text evidence="1">The sequence shown here is derived from an EMBL/GenBank/DDBJ whole genome shotgun (WGS) entry which is preliminary data.</text>
</comment>
<dbReference type="AlphaFoldDB" id="A0A179BGK6"/>
<protein>
    <submittedName>
        <fullName evidence="1">Uncharacterized protein</fullName>
    </submittedName>
</protein>
<keyword evidence="2" id="KW-1185">Reference proteome</keyword>
<accession>A0A179BGK6</accession>
<dbReference type="EMBL" id="LVXZ01000115">
    <property type="protein sequence ID" value="OAP90520.1"/>
    <property type="molecule type" value="Genomic_DNA"/>
</dbReference>
<sequence length="78" mass="9038">MGRRVESAGWTEVRRNADPEYQRLWQEIRDDPSLMEMANTAYRRGISHVRQEREAQRKPWAALTAGYSGSLRNWCGAG</sequence>
<dbReference type="Proteomes" id="UP000078302">
    <property type="component" value="Unassembled WGS sequence"/>
</dbReference>
<proteinExistence type="predicted"/>
<organism evidence="1 2">
    <name type="scientific">Acidithiobacillus ferrooxidans</name>
    <name type="common">Thiobacillus ferrooxidans</name>
    <dbReference type="NCBI Taxonomy" id="920"/>
    <lineage>
        <taxon>Bacteria</taxon>
        <taxon>Pseudomonadati</taxon>
        <taxon>Pseudomonadota</taxon>
        <taxon>Acidithiobacillia</taxon>
        <taxon>Acidithiobacillales</taxon>
        <taxon>Acidithiobacillaceae</taxon>
        <taxon>Acidithiobacillus</taxon>
    </lineage>
</organism>
<dbReference type="OrthoDB" id="1634048at2"/>
<gene>
    <name evidence="1" type="ORF">A4H96_09260</name>
</gene>
<dbReference type="RefSeq" id="WP_064219326.1">
    <property type="nucleotide sequence ID" value="NZ_LVXZ01000115.1"/>
</dbReference>